<sequence>MIPHMSEVGNTESKEQRVIELLALMPWGFRPIVDRLLNGATQPTMMEVKTQLESEWKAAIKSGAIKSPNRNANEELALMAQGANSDGRADRNSRGGGRGRNDRGHTV</sequence>
<proteinExistence type="predicted"/>
<keyword evidence="3" id="KW-1185">Reference proteome</keyword>
<dbReference type="EMBL" id="QUSY01000570">
    <property type="protein sequence ID" value="RHY28512.1"/>
    <property type="molecule type" value="Genomic_DNA"/>
</dbReference>
<evidence type="ECO:0000313" key="2">
    <source>
        <dbReference type="EMBL" id="RHY28512.1"/>
    </source>
</evidence>
<reference evidence="2 3" key="1">
    <citation type="submission" date="2018-08" db="EMBL/GenBank/DDBJ databases">
        <title>Aphanomyces genome sequencing and annotation.</title>
        <authorList>
            <person name="Minardi D."/>
            <person name="Oidtmann B."/>
            <person name="Van Der Giezen M."/>
            <person name="Studholme D.J."/>
        </authorList>
    </citation>
    <scope>NUCLEOTIDE SEQUENCE [LARGE SCALE GENOMIC DNA]</scope>
    <source>
        <strain evidence="2 3">NJM0002</strain>
    </source>
</reference>
<name>A0A3R7CYX0_9STRA</name>
<evidence type="ECO:0000313" key="3">
    <source>
        <dbReference type="Proteomes" id="UP000285060"/>
    </source>
</evidence>
<protein>
    <submittedName>
        <fullName evidence="2">Uncharacterized protein</fullName>
    </submittedName>
</protein>
<feature type="region of interest" description="Disordered" evidence="1">
    <location>
        <begin position="66"/>
        <end position="107"/>
    </location>
</feature>
<dbReference type="AlphaFoldDB" id="A0A3R7CYX0"/>
<accession>A0A3R7CYX0</accession>
<feature type="compositionally biased region" description="Basic and acidic residues" evidence="1">
    <location>
        <begin position="87"/>
        <end position="107"/>
    </location>
</feature>
<evidence type="ECO:0000256" key="1">
    <source>
        <dbReference type="SAM" id="MobiDB-lite"/>
    </source>
</evidence>
<comment type="caution">
    <text evidence="2">The sequence shown here is derived from an EMBL/GenBank/DDBJ whole genome shotgun (WGS) entry which is preliminary data.</text>
</comment>
<dbReference type="Proteomes" id="UP000285060">
    <property type="component" value="Unassembled WGS sequence"/>
</dbReference>
<gene>
    <name evidence="2" type="ORF">DYB32_005913</name>
</gene>
<organism evidence="2 3">
    <name type="scientific">Aphanomyces invadans</name>
    <dbReference type="NCBI Taxonomy" id="157072"/>
    <lineage>
        <taxon>Eukaryota</taxon>
        <taxon>Sar</taxon>
        <taxon>Stramenopiles</taxon>
        <taxon>Oomycota</taxon>
        <taxon>Saprolegniomycetes</taxon>
        <taxon>Saprolegniales</taxon>
        <taxon>Verrucalvaceae</taxon>
        <taxon>Aphanomyces</taxon>
    </lineage>
</organism>
<dbReference type="VEuPathDB" id="FungiDB:H310_15406"/>